<keyword evidence="10" id="KW-0812">Transmembrane</keyword>
<evidence type="ECO:0000256" key="2">
    <source>
        <dbReference type="ARBA" id="ARBA00012438"/>
    </source>
</evidence>
<dbReference type="GO" id="GO:0005524">
    <property type="term" value="F:ATP binding"/>
    <property type="evidence" value="ECO:0007669"/>
    <property type="project" value="UniProtKB-KW"/>
</dbReference>
<dbReference type="GO" id="GO:0000155">
    <property type="term" value="F:phosphorelay sensor kinase activity"/>
    <property type="evidence" value="ECO:0007669"/>
    <property type="project" value="InterPro"/>
</dbReference>
<dbReference type="Gene3D" id="1.20.5.1930">
    <property type="match status" value="1"/>
</dbReference>
<feature type="transmembrane region" description="Helical" evidence="10">
    <location>
        <begin position="155"/>
        <end position="173"/>
    </location>
</feature>
<dbReference type="PROSITE" id="PS50109">
    <property type="entry name" value="HIS_KIN"/>
    <property type="match status" value="1"/>
</dbReference>
<keyword evidence="4" id="KW-0808">Transferase</keyword>
<dbReference type="InterPro" id="IPR017205">
    <property type="entry name" value="Sig_transdc_His_kinase_ChrS"/>
</dbReference>
<dbReference type="RefSeq" id="WP_081978892.1">
    <property type="nucleotide sequence ID" value="NZ_AXCY01000111.1"/>
</dbReference>
<sequence length="442" mass="46398">MTAEAPRAAHEPGDGLPRLVGAGADERDDAAGCGGAVGAVASDRADDRSDFWARSLRGWDVATVALVVIAGVTLALDDDPRRDVAVAWGLLAGLLVAYWALGRRGARTGDTRLTAAYLAVLVPLVSGVVLVTPAGALLLFVAYSHVWFFSSTRRTGIAVTGVLTVGVFGAMAAHHGFDRDVLPNVLGQALVSVSFSLLLGLWLTQIAERGEERAELLARLEAAQDELAASHHAAGVLAERERMAREIHDTLAQGFTSVIMLTQTATADLRRDDVAAAVARIELAERTARDNLAEARALVAALAPVDLEGTTLADALGRLARRFSAETGVRVDLVLPPGQPAVSREAEVVLLRAAQEALTNVRRHADAHHVQLVLRDATDVGVVLEVVDDGRGISPAAVEGFGLRGMRDRVASGGGTLDVTSPPDGGTRVRVLLPADEGRMDP</sequence>
<keyword evidence="3" id="KW-0597">Phosphoprotein</keyword>
<dbReference type="Proteomes" id="UP000029839">
    <property type="component" value="Unassembled WGS sequence"/>
</dbReference>
<feature type="transmembrane region" description="Helical" evidence="10">
    <location>
        <begin position="83"/>
        <end position="101"/>
    </location>
</feature>
<dbReference type="GO" id="GO:0046983">
    <property type="term" value="F:protein dimerization activity"/>
    <property type="evidence" value="ECO:0007669"/>
    <property type="project" value="InterPro"/>
</dbReference>
<feature type="transmembrane region" description="Helical" evidence="10">
    <location>
        <begin position="56"/>
        <end position="76"/>
    </location>
</feature>
<evidence type="ECO:0000313" key="12">
    <source>
        <dbReference type="EMBL" id="KGM09248.1"/>
    </source>
</evidence>
<dbReference type="SMART" id="SM00387">
    <property type="entry name" value="HATPase_c"/>
    <property type="match status" value="1"/>
</dbReference>
<dbReference type="Pfam" id="PF02518">
    <property type="entry name" value="HATPase_c"/>
    <property type="match status" value="1"/>
</dbReference>
<proteinExistence type="predicted"/>
<dbReference type="Gene3D" id="3.30.565.10">
    <property type="entry name" value="Histidine kinase-like ATPase, C-terminal domain"/>
    <property type="match status" value="1"/>
</dbReference>
<evidence type="ECO:0000256" key="9">
    <source>
        <dbReference type="SAM" id="MobiDB-lite"/>
    </source>
</evidence>
<dbReference type="AlphaFoldDB" id="A0A0A0BL80"/>
<evidence type="ECO:0000256" key="5">
    <source>
        <dbReference type="ARBA" id="ARBA00022741"/>
    </source>
</evidence>
<keyword evidence="6 12" id="KW-0418">Kinase</keyword>
<dbReference type="InterPro" id="IPR011712">
    <property type="entry name" value="Sig_transdc_His_kin_sub3_dim/P"/>
</dbReference>
<reference evidence="12 13" key="1">
    <citation type="submission" date="2013-08" db="EMBL/GenBank/DDBJ databases">
        <title>Genome sequencing of Cellulomonas carbonis T26.</title>
        <authorList>
            <person name="Chen F."/>
            <person name="Li Y."/>
            <person name="Wang G."/>
        </authorList>
    </citation>
    <scope>NUCLEOTIDE SEQUENCE [LARGE SCALE GENOMIC DNA]</scope>
    <source>
        <strain evidence="12 13">T26</strain>
    </source>
</reference>
<dbReference type="SUPFAM" id="SSF55874">
    <property type="entry name" value="ATPase domain of HSP90 chaperone/DNA topoisomerase II/histidine kinase"/>
    <property type="match status" value="1"/>
</dbReference>
<comment type="caution">
    <text evidence="12">The sequence shown here is derived from an EMBL/GenBank/DDBJ whole genome shotgun (WGS) entry which is preliminary data.</text>
</comment>
<evidence type="ECO:0000256" key="1">
    <source>
        <dbReference type="ARBA" id="ARBA00000085"/>
    </source>
</evidence>
<evidence type="ECO:0000256" key="6">
    <source>
        <dbReference type="ARBA" id="ARBA00022777"/>
    </source>
</evidence>
<dbReference type="EMBL" id="AXCY01000111">
    <property type="protein sequence ID" value="KGM09248.1"/>
    <property type="molecule type" value="Genomic_DNA"/>
</dbReference>
<keyword evidence="13" id="KW-1185">Reference proteome</keyword>
<evidence type="ECO:0000256" key="8">
    <source>
        <dbReference type="ARBA" id="ARBA00023012"/>
    </source>
</evidence>
<feature type="domain" description="Histidine kinase" evidence="11">
    <location>
        <begin position="242"/>
        <end position="437"/>
    </location>
</feature>
<dbReference type="InterPro" id="IPR050482">
    <property type="entry name" value="Sensor_HK_TwoCompSys"/>
</dbReference>
<evidence type="ECO:0000313" key="13">
    <source>
        <dbReference type="Proteomes" id="UP000029839"/>
    </source>
</evidence>
<keyword evidence="8" id="KW-0902">Two-component regulatory system</keyword>
<name>A0A0A0BL80_9CELL</name>
<keyword evidence="7" id="KW-0067">ATP-binding</keyword>
<dbReference type="OrthoDB" id="144293at2"/>
<organism evidence="12 13">
    <name type="scientific">Cellulomonas carbonis T26</name>
    <dbReference type="NCBI Taxonomy" id="947969"/>
    <lineage>
        <taxon>Bacteria</taxon>
        <taxon>Bacillati</taxon>
        <taxon>Actinomycetota</taxon>
        <taxon>Actinomycetes</taxon>
        <taxon>Micrococcales</taxon>
        <taxon>Cellulomonadaceae</taxon>
        <taxon>Cellulomonas</taxon>
    </lineage>
</organism>
<dbReference type="PANTHER" id="PTHR24421:SF10">
    <property type="entry name" value="NITRATE_NITRITE SENSOR PROTEIN NARQ"/>
    <property type="match status" value="1"/>
</dbReference>
<dbReference type="InterPro" id="IPR005467">
    <property type="entry name" value="His_kinase_dom"/>
</dbReference>
<feature type="transmembrane region" description="Helical" evidence="10">
    <location>
        <begin position="116"/>
        <end position="143"/>
    </location>
</feature>
<protein>
    <recommendedName>
        <fullName evidence="2">histidine kinase</fullName>
        <ecNumber evidence="2">2.7.13.3</ecNumber>
    </recommendedName>
</protein>
<gene>
    <name evidence="12" type="ORF">N868_03690</name>
</gene>
<dbReference type="GO" id="GO:0016020">
    <property type="term" value="C:membrane"/>
    <property type="evidence" value="ECO:0007669"/>
    <property type="project" value="InterPro"/>
</dbReference>
<feature type="transmembrane region" description="Helical" evidence="10">
    <location>
        <begin position="185"/>
        <end position="203"/>
    </location>
</feature>
<dbReference type="PIRSF" id="PIRSF037434">
    <property type="entry name" value="STHK_ChrS"/>
    <property type="match status" value="1"/>
</dbReference>
<dbReference type="Pfam" id="PF07730">
    <property type="entry name" value="HisKA_3"/>
    <property type="match status" value="1"/>
</dbReference>
<evidence type="ECO:0000256" key="3">
    <source>
        <dbReference type="ARBA" id="ARBA00022553"/>
    </source>
</evidence>
<accession>A0A0A0BL80</accession>
<keyword evidence="10" id="KW-0472">Membrane</keyword>
<dbReference type="EC" id="2.7.13.3" evidence="2"/>
<evidence type="ECO:0000256" key="4">
    <source>
        <dbReference type="ARBA" id="ARBA00022679"/>
    </source>
</evidence>
<dbReference type="PANTHER" id="PTHR24421">
    <property type="entry name" value="NITRATE/NITRITE SENSOR PROTEIN NARX-RELATED"/>
    <property type="match status" value="1"/>
</dbReference>
<feature type="region of interest" description="Disordered" evidence="9">
    <location>
        <begin position="1"/>
        <end position="21"/>
    </location>
</feature>
<evidence type="ECO:0000256" key="10">
    <source>
        <dbReference type="SAM" id="Phobius"/>
    </source>
</evidence>
<dbReference type="CDD" id="cd16917">
    <property type="entry name" value="HATPase_UhpB-NarQ-NarX-like"/>
    <property type="match status" value="1"/>
</dbReference>
<keyword evidence="5" id="KW-0547">Nucleotide-binding</keyword>
<dbReference type="InterPro" id="IPR003594">
    <property type="entry name" value="HATPase_dom"/>
</dbReference>
<comment type="catalytic activity">
    <reaction evidence="1">
        <text>ATP + protein L-histidine = ADP + protein N-phospho-L-histidine.</text>
        <dbReference type="EC" id="2.7.13.3"/>
    </reaction>
</comment>
<reference evidence="12 13" key="2">
    <citation type="journal article" date="2015" name="Stand. Genomic Sci.">
        <title>Draft genome sequence of Cellulomonas carbonis T26(T) and comparative analysis of six Cellulomonas genomes.</title>
        <authorList>
            <person name="Zhuang W."/>
            <person name="Zhang S."/>
            <person name="Xia X."/>
            <person name="Wang G."/>
        </authorList>
    </citation>
    <scope>NUCLEOTIDE SEQUENCE [LARGE SCALE GENOMIC DNA]</scope>
    <source>
        <strain evidence="12 13">T26</strain>
    </source>
</reference>
<dbReference type="InterPro" id="IPR036890">
    <property type="entry name" value="HATPase_C_sf"/>
</dbReference>
<evidence type="ECO:0000256" key="7">
    <source>
        <dbReference type="ARBA" id="ARBA00022840"/>
    </source>
</evidence>
<evidence type="ECO:0000259" key="11">
    <source>
        <dbReference type="PROSITE" id="PS50109"/>
    </source>
</evidence>
<keyword evidence="10" id="KW-1133">Transmembrane helix</keyword>